<evidence type="ECO:0000256" key="4">
    <source>
        <dbReference type="ARBA" id="ARBA00023163"/>
    </source>
</evidence>
<dbReference type="InterPro" id="IPR005119">
    <property type="entry name" value="LysR_subst-bd"/>
</dbReference>
<sequence length="291" mass="32833">MNIRDLKLFKHLSGTLHFGQSSRACHVTPSALTRIIQRLEDDLGERLFLRDNRSVRLTPAGESFRSYADDVIQRYEMLQGELSRERVLGGEISLYCSVTAAYSILPVIFQKFRFVYPEVNITLETGDAALALTKLQNREVDITVAALPDVLPERVEFLKIVETPLVFIGPTSFPERTRYQGREIDWQKTPLIIAEFGLSRDRTDSWFREKDIVPNVYAQVAGNEAIIAMVALGCGVGVVPELVLEKSPLKEQIEILAVRPELKPFSIGICSIKKKMRPPQVDAFWEIAASI</sequence>
<name>M1NAA2_DESSD</name>
<dbReference type="OrthoDB" id="5317428at2"/>
<evidence type="ECO:0000256" key="1">
    <source>
        <dbReference type="ARBA" id="ARBA00009437"/>
    </source>
</evidence>
<dbReference type="RefSeq" id="WP_015402483.1">
    <property type="nucleotide sequence ID" value="NC_020304.1"/>
</dbReference>
<dbReference type="PANTHER" id="PTHR30126:SF81">
    <property type="entry name" value="HTH-TYPE TRANSCRIPTIONAL REGULATOR ILVY"/>
    <property type="match status" value="1"/>
</dbReference>
<dbReference type="Proteomes" id="UP000011721">
    <property type="component" value="Chromosome"/>
</dbReference>
<keyword evidence="4" id="KW-0804">Transcription</keyword>
<evidence type="ECO:0000259" key="5">
    <source>
        <dbReference type="PROSITE" id="PS50931"/>
    </source>
</evidence>
<evidence type="ECO:0000256" key="2">
    <source>
        <dbReference type="ARBA" id="ARBA00023015"/>
    </source>
</evidence>
<organism evidence="6 7">
    <name type="scientific">Desulfocapsa sulfexigens (strain DSM 10523 / SB164P1)</name>
    <dbReference type="NCBI Taxonomy" id="1167006"/>
    <lineage>
        <taxon>Bacteria</taxon>
        <taxon>Pseudomonadati</taxon>
        <taxon>Thermodesulfobacteriota</taxon>
        <taxon>Desulfobulbia</taxon>
        <taxon>Desulfobulbales</taxon>
        <taxon>Desulfocapsaceae</taxon>
        <taxon>Desulfocapsa</taxon>
    </lineage>
</organism>
<dbReference type="GO" id="GO:0003700">
    <property type="term" value="F:DNA-binding transcription factor activity"/>
    <property type="evidence" value="ECO:0007669"/>
    <property type="project" value="InterPro"/>
</dbReference>
<dbReference type="InterPro" id="IPR036390">
    <property type="entry name" value="WH_DNA-bd_sf"/>
</dbReference>
<keyword evidence="2" id="KW-0805">Transcription regulation</keyword>
<dbReference type="eggNOG" id="COG0583">
    <property type="taxonomic scope" value="Bacteria"/>
</dbReference>
<gene>
    <name evidence="6" type="ordered locus">UWK_00198</name>
</gene>
<dbReference type="InterPro" id="IPR000847">
    <property type="entry name" value="LysR_HTH_N"/>
</dbReference>
<dbReference type="SUPFAM" id="SSF46785">
    <property type="entry name" value="Winged helix' DNA-binding domain"/>
    <property type="match status" value="1"/>
</dbReference>
<dbReference type="PROSITE" id="PS50931">
    <property type="entry name" value="HTH_LYSR"/>
    <property type="match status" value="1"/>
</dbReference>
<dbReference type="Pfam" id="PF00126">
    <property type="entry name" value="HTH_1"/>
    <property type="match status" value="1"/>
</dbReference>
<dbReference type="InterPro" id="IPR036388">
    <property type="entry name" value="WH-like_DNA-bd_sf"/>
</dbReference>
<dbReference type="InterPro" id="IPR037404">
    <property type="entry name" value="IlvY_PBP2"/>
</dbReference>
<keyword evidence="3" id="KW-0238">DNA-binding</keyword>
<comment type="similarity">
    <text evidence="1">Belongs to the LysR transcriptional regulatory family.</text>
</comment>
<evidence type="ECO:0000256" key="3">
    <source>
        <dbReference type="ARBA" id="ARBA00023125"/>
    </source>
</evidence>
<evidence type="ECO:0000313" key="6">
    <source>
        <dbReference type="EMBL" id="AGF76784.1"/>
    </source>
</evidence>
<dbReference type="Pfam" id="PF03466">
    <property type="entry name" value="LysR_substrate"/>
    <property type="match status" value="1"/>
</dbReference>
<reference evidence="7" key="1">
    <citation type="journal article" date="2013" name="Stand. Genomic Sci.">
        <title>Complete genome sequence of Desulfocapsa sulfexigens, a marine deltaproteobacterium specialized in disproportionating inorganic sulfur compounds.</title>
        <authorList>
            <person name="Finster K.W."/>
            <person name="Kjeldsen K.U."/>
            <person name="Kube M."/>
            <person name="Reinhardt R."/>
            <person name="Mussmann M."/>
            <person name="Amann R."/>
            <person name="Schreiber L."/>
        </authorList>
    </citation>
    <scope>NUCLEOTIDE SEQUENCE [LARGE SCALE GENOMIC DNA]</scope>
    <source>
        <strain evidence="7">DSM 10523 / SB164P1</strain>
    </source>
</reference>
<dbReference type="GO" id="GO:0000976">
    <property type="term" value="F:transcription cis-regulatory region binding"/>
    <property type="evidence" value="ECO:0007669"/>
    <property type="project" value="TreeGrafter"/>
</dbReference>
<dbReference type="STRING" id="1167006.UWK_00198"/>
<dbReference type="NCBIfam" id="NF008722">
    <property type="entry name" value="PRK11716.1"/>
    <property type="match status" value="1"/>
</dbReference>
<feature type="domain" description="HTH lysR-type" evidence="5">
    <location>
        <begin position="1"/>
        <end position="58"/>
    </location>
</feature>
<accession>M1NAA2</accession>
<dbReference type="AlphaFoldDB" id="M1NAA2"/>
<dbReference type="CDD" id="cd08430">
    <property type="entry name" value="PBP2_IlvY"/>
    <property type="match status" value="1"/>
</dbReference>
<keyword evidence="7" id="KW-1185">Reference proteome</keyword>
<dbReference type="EMBL" id="CP003985">
    <property type="protein sequence ID" value="AGF76784.1"/>
    <property type="molecule type" value="Genomic_DNA"/>
</dbReference>
<proteinExistence type="inferred from homology"/>
<dbReference type="Gene3D" id="3.40.190.290">
    <property type="match status" value="1"/>
</dbReference>
<dbReference type="SUPFAM" id="SSF53850">
    <property type="entry name" value="Periplasmic binding protein-like II"/>
    <property type="match status" value="1"/>
</dbReference>
<protein>
    <submittedName>
        <fullName evidence="6">Transcriptional regulator</fullName>
    </submittedName>
</protein>
<evidence type="ECO:0000313" key="7">
    <source>
        <dbReference type="Proteomes" id="UP000011721"/>
    </source>
</evidence>
<dbReference type="Gene3D" id="1.10.10.10">
    <property type="entry name" value="Winged helix-like DNA-binding domain superfamily/Winged helix DNA-binding domain"/>
    <property type="match status" value="1"/>
</dbReference>
<dbReference type="FunFam" id="1.10.10.10:FF:000001">
    <property type="entry name" value="LysR family transcriptional regulator"/>
    <property type="match status" value="1"/>
</dbReference>
<dbReference type="HOGENOM" id="CLU_039613_6_1_7"/>
<dbReference type="PANTHER" id="PTHR30126">
    <property type="entry name" value="HTH-TYPE TRANSCRIPTIONAL REGULATOR"/>
    <property type="match status" value="1"/>
</dbReference>
<dbReference type="KEGG" id="dsf:UWK_00198"/>
<dbReference type="PATRIC" id="fig|1167006.5.peg.224"/>